<protein>
    <submittedName>
        <fullName evidence="2">Uncharacterized protein</fullName>
    </submittedName>
</protein>
<dbReference type="RefSeq" id="WP_380824700.1">
    <property type="nucleotide sequence ID" value="NZ_JBHTCG010000003.1"/>
</dbReference>
<evidence type="ECO:0000256" key="1">
    <source>
        <dbReference type="SAM" id="MobiDB-lite"/>
    </source>
</evidence>
<sequence length="73" mass="7764">MTAVGMAEADRHSARTGALVAGGPPGVIVPPAVVKEFRPRRNRARGNSPEAEKARPVTPTVKKLSAGRNAWHR</sequence>
<feature type="region of interest" description="Disordered" evidence="1">
    <location>
        <begin position="1"/>
        <end position="73"/>
    </location>
</feature>
<name>A0ABW2NZK1_9ACTN</name>
<evidence type="ECO:0000313" key="3">
    <source>
        <dbReference type="Proteomes" id="UP001596496"/>
    </source>
</evidence>
<dbReference type="Proteomes" id="UP001596496">
    <property type="component" value="Unassembled WGS sequence"/>
</dbReference>
<evidence type="ECO:0000313" key="2">
    <source>
        <dbReference type="EMBL" id="MFC7381696.1"/>
    </source>
</evidence>
<dbReference type="EMBL" id="JBHTCG010000003">
    <property type="protein sequence ID" value="MFC7381696.1"/>
    <property type="molecule type" value="Genomic_DNA"/>
</dbReference>
<accession>A0ABW2NZK1</accession>
<gene>
    <name evidence="2" type="ORF">ACFQSB_05720</name>
</gene>
<keyword evidence="3" id="KW-1185">Reference proteome</keyword>
<reference evidence="3" key="1">
    <citation type="journal article" date="2019" name="Int. J. Syst. Evol. Microbiol.">
        <title>The Global Catalogue of Microorganisms (GCM) 10K type strain sequencing project: providing services to taxonomists for standard genome sequencing and annotation.</title>
        <authorList>
            <consortium name="The Broad Institute Genomics Platform"/>
            <consortium name="The Broad Institute Genome Sequencing Center for Infectious Disease"/>
            <person name="Wu L."/>
            <person name="Ma J."/>
        </authorList>
    </citation>
    <scope>NUCLEOTIDE SEQUENCE [LARGE SCALE GENOMIC DNA]</scope>
    <source>
        <strain evidence="3">CECT 7649</strain>
    </source>
</reference>
<organism evidence="2 3">
    <name type="scientific">Sphaerisporangium rhizosphaerae</name>
    <dbReference type="NCBI Taxonomy" id="2269375"/>
    <lineage>
        <taxon>Bacteria</taxon>
        <taxon>Bacillati</taxon>
        <taxon>Actinomycetota</taxon>
        <taxon>Actinomycetes</taxon>
        <taxon>Streptosporangiales</taxon>
        <taxon>Streptosporangiaceae</taxon>
        <taxon>Sphaerisporangium</taxon>
    </lineage>
</organism>
<proteinExistence type="predicted"/>
<comment type="caution">
    <text evidence="2">The sequence shown here is derived from an EMBL/GenBank/DDBJ whole genome shotgun (WGS) entry which is preliminary data.</text>
</comment>